<evidence type="ECO:0000256" key="2">
    <source>
        <dbReference type="ARBA" id="ARBA00005697"/>
    </source>
</evidence>
<dbReference type="GO" id="GO:0005345">
    <property type="term" value="F:purine nucleobase transmembrane transporter activity"/>
    <property type="evidence" value="ECO:0007669"/>
    <property type="project" value="TreeGrafter"/>
</dbReference>
<dbReference type="Pfam" id="PF00860">
    <property type="entry name" value="Xan_ur_permease"/>
    <property type="match status" value="1"/>
</dbReference>
<evidence type="ECO:0000313" key="11">
    <source>
        <dbReference type="Proteomes" id="UP000001572"/>
    </source>
</evidence>
<keyword evidence="4 8" id="KW-1003">Cell membrane</keyword>
<keyword evidence="3 8" id="KW-0813">Transport</keyword>
<dbReference type="STRING" id="293826.Amet_4573"/>
<keyword evidence="5 8" id="KW-0812">Transmembrane</keyword>
<evidence type="ECO:0000256" key="5">
    <source>
        <dbReference type="ARBA" id="ARBA00022692"/>
    </source>
</evidence>
<feature type="transmembrane region" description="Helical" evidence="9">
    <location>
        <begin position="108"/>
        <end position="128"/>
    </location>
</feature>
<comment type="similarity">
    <text evidence="2 8">Belongs to the nucleobase:cation symporter-2 (NCS2) (TC 2.A.40) family. Azg-like subfamily.</text>
</comment>
<evidence type="ECO:0000256" key="6">
    <source>
        <dbReference type="ARBA" id="ARBA00022989"/>
    </source>
</evidence>
<feature type="transmembrane region" description="Helical" evidence="9">
    <location>
        <begin position="339"/>
        <end position="359"/>
    </location>
</feature>
<feature type="transmembrane region" description="Helical" evidence="9">
    <location>
        <begin position="432"/>
        <end position="448"/>
    </location>
</feature>
<dbReference type="OrthoDB" id="9808458at2"/>
<dbReference type="eggNOG" id="COG2252">
    <property type="taxonomic scope" value="Bacteria"/>
</dbReference>
<keyword evidence="6 8" id="KW-1133">Transmembrane helix</keyword>
<feature type="transmembrane region" description="Helical" evidence="9">
    <location>
        <begin position="56"/>
        <end position="77"/>
    </location>
</feature>
<dbReference type="KEGG" id="amt:Amet_4573"/>
<organism evidence="10 11">
    <name type="scientific">Alkaliphilus metalliredigens (strain QYMF)</name>
    <dbReference type="NCBI Taxonomy" id="293826"/>
    <lineage>
        <taxon>Bacteria</taxon>
        <taxon>Bacillati</taxon>
        <taxon>Bacillota</taxon>
        <taxon>Clostridia</taxon>
        <taxon>Peptostreptococcales</taxon>
        <taxon>Natronincolaceae</taxon>
        <taxon>Alkaliphilus</taxon>
    </lineage>
</organism>
<evidence type="ECO:0000256" key="1">
    <source>
        <dbReference type="ARBA" id="ARBA00004651"/>
    </source>
</evidence>
<proteinExistence type="inferred from homology"/>
<evidence type="ECO:0000313" key="10">
    <source>
        <dbReference type="EMBL" id="ABR50644.1"/>
    </source>
</evidence>
<dbReference type="PANTHER" id="PTHR43337:SF1">
    <property type="entry name" value="XANTHINE_URACIL PERMEASE C887.17-RELATED"/>
    <property type="match status" value="1"/>
</dbReference>
<keyword evidence="7 8" id="KW-0472">Membrane</keyword>
<dbReference type="Proteomes" id="UP000001572">
    <property type="component" value="Chromosome"/>
</dbReference>
<feature type="transmembrane region" description="Helical" evidence="9">
    <location>
        <begin position="185"/>
        <end position="204"/>
    </location>
</feature>
<evidence type="ECO:0000256" key="7">
    <source>
        <dbReference type="ARBA" id="ARBA00023136"/>
    </source>
</evidence>
<protein>
    <submittedName>
        <fullName evidence="10">Xanthine/uracil/vitamin C permease</fullName>
    </submittedName>
</protein>
<dbReference type="PANTHER" id="PTHR43337">
    <property type="entry name" value="XANTHINE/URACIL PERMEASE C887.17-RELATED"/>
    <property type="match status" value="1"/>
</dbReference>
<evidence type="ECO:0000256" key="9">
    <source>
        <dbReference type="SAM" id="Phobius"/>
    </source>
</evidence>
<reference evidence="11" key="1">
    <citation type="journal article" date="2016" name="Genome Announc.">
        <title>Complete genome sequence of Alkaliphilus metalliredigens strain QYMF, an alkaliphilic and metal-reducing bacterium isolated from borax-contaminated leachate ponds.</title>
        <authorList>
            <person name="Hwang C."/>
            <person name="Copeland A."/>
            <person name="Lucas S."/>
            <person name="Lapidus A."/>
            <person name="Barry K."/>
            <person name="Detter J.C."/>
            <person name="Glavina Del Rio T."/>
            <person name="Hammon N."/>
            <person name="Israni S."/>
            <person name="Dalin E."/>
            <person name="Tice H."/>
            <person name="Pitluck S."/>
            <person name="Chertkov O."/>
            <person name="Brettin T."/>
            <person name="Bruce D."/>
            <person name="Han C."/>
            <person name="Schmutz J."/>
            <person name="Larimer F."/>
            <person name="Land M.L."/>
            <person name="Hauser L."/>
            <person name="Kyrpides N."/>
            <person name="Mikhailova N."/>
            <person name="Ye Q."/>
            <person name="Zhou J."/>
            <person name="Richardson P."/>
            <person name="Fields M.W."/>
        </authorList>
    </citation>
    <scope>NUCLEOTIDE SEQUENCE [LARGE SCALE GENOMIC DNA]</scope>
    <source>
        <strain evidence="11">QYMF</strain>
    </source>
</reference>
<evidence type="ECO:0000256" key="4">
    <source>
        <dbReference type="ARBA" id="ARBA00022475"/>
    </source>
</evidence>
<gene>
    <name evidence="10" type="ordered locus">Amet_4573</name>
</gene>
<feature type="transmembrane region" description="Helical" evidence="9">
    <location>
        <begin position="211"/>
        <end position="228"/>
    </location>
</feature>
<dbReference type="PIRSF" id="PIRSF005353">
    <property type="entry name" value="PbuG"/>
    <property type="match status" value="1"/>
</dbReference>
<evidence type="ECO:0000256" key="8">
    <source>
        <dbReference type="PIRNR" id="PIRNR005353"/>
    </source>
</evidence>
<feature type="transmembrane region" description="Helical" evidence="9">
    <location>
        <begin position="28"/>
        <end position="50"/>
    </location>
</feature>
<dbReference type="AlphaFoldDB" id="A6TWS6"/>
<feature type="transmembrane region" description="Helical" evidence="9">
    <location>
        <begin position="140"/>
        <end position="157"/>
    </location>
</feature>
<dbReference type="EMBL" id="CP000724">
    <property type="protein sequence ID" value="ABR50644.1"/>
    <property type="molecule type" value="Genomic_DNA"/>
</dbReference>
<dbReference type="RefSeq" id="WP_012065532.1">
    <property type="nucleotide sequence ID" value="NC_009633.1"/>
</dbReference>
<name>A6TWS6_ALKMQ</name>
<keyword evidence="11" id="KW-1185">Reference proteome</keyword>
<accession>A6TWS6</accession>
<dbReference type="GO" id="GO:0005886">
    <property type="term" value="C:plasma membrane"/>
    <property type="evidence" value="ECO:0007669"/>
    <property type="project" value="UniProtKB-SubCell"/>
</dbReference>
<dbReference type="InterPro" id="IPR006043">
    <property type="entry name" value="NCS2"/>
</dbReference>
<dbReference type="InterPro" id="IPR045018">
    <property type="entry name" value="Azg-like"/>
</dbReference>
<dbReference type="InterPro" id="IPR026033">
    <property type="entry name" value="Azg-like_bact_archaea"/>
</dbReference>
<comment type="subcellular location">
    <subcellularLocation>
        <location evidence="1 8">Cell membrane</location>
        <topology evidence="1 8">Multi-pass membrane protein</topology>
    </subcellularLocation>
</comment>
<dbReference type="HOGENOM" id="CLU_024508_0_1_9"/>
<feature type="transmembrane region" description="Helical" evidence="9">
    <location>
        <begin position="393"/>
        <end position="420"/>
    </location>
</feature>
<sequence length="449" mass="47414">MKNENVPEGFLEKQFKLTEHKTNVKTEVLAGITTFMTMAYILIVNPIILSEAGMDFGAVFTATALSAIVGTLVMAFYANYPFALAPGMGLNAFFAYTVVLGMGYTWQFALTAVFLEGIIFIILTFLNVREAVVNAIPKNLKHAVAVGIGLFIAFIGFENADIVVSGQFVGFDGALDGLIVELGNLSAAAPLLAIIGIILTGVLLAKNVRGALLIGILATTVLGIPMGVTQVPEGLQFMSTPPSLSPIFFQFDFSNIFSLDMVIVLFTFLFVDMFDTVGTLVGVASKADMLDENGNLPRAKEALFADAVGTTVGACLGTSTVTTYVESAAGVAEGGKTGLTALSAAGMFAIALLFSPLFIMVPGAATAPALIIVGLFMMSPIKKIDLDDYTEAIPAFLTIIMMPLSYSIADGIVFGMVSYVALKLLSGKGNKVSPIMYILALLFIIKFAI</sequence>
<evidence type="ECO:0000256" key="3">
    <source>
        <dbReference type="ARBA" id="ARBA00022448"/>
    </source>
</evidence>